<keyword evidence="7" id="KW-1185">Reference proteome</keyword>
<feature type="domain" description="Xylanolytic transcriptional activator regulatory" evidence="5">
    <location>
        <begin position="537"/>
        <end position="611"/>
    </location>
</feature>
<evidence type="ECO:0000313" key="7">
    <source>
        <dbReference type="Proteomes" id="UP000241587"/>
    </source>
</evidence>
<dbReference type="GO" id="GO:0000978">
    <property type="term" value="F:RNA polymerase II cis-regulatory region sequence-specific DNA binding"/>
    <property type="evidence" value="ECO:0007669"/>
    <property type="project" value="TreeGrafter"/>
</dbReference>
<dbReference type="InterPro" id="IPR007219">
    <property type="entry name" value="XnlR_reg_dom"/>
</dbReference>
<feature type="region of interest" description="Disordered" evidence="4">
    <location>
        <begin position="841"/>
        <end position="865"/>
    </location>
</feature>
<evidence type="ECO:0000259" key="5">
    <source>
        <dbReference type="SMART" id="SM00906"/>
    </source>
</evidence>
<dbReference type="OrthoDB" id="3971593at2759"/>
<feature type="region of interest" description="Disordered" evidence="4">
    <location>
        <begin position="213"/>
        <end position="296"/>
    </location>
</feature>
<dbReference type="SMART" id="SM00906">
    <property type="entry name" value="Fungal_trans"/>
    <property type="match status" value="1"/>
</dbReference>
<comment type="caution">
    <text evidence="6">The sequence shown here is derived from an EMBL/GenBank/DDBJ whole genome shotgun (WGS) entry which is preliminary data.</text>
</comment>
<dbReference type="GO" id="GO:0006351">
    <property type="term" value="P:DNA-templated transcription"/>
    <property type="evidence" value="ECO:0007669"/>
    <property type="project" value="InterPro"/>
</dbReference>
<keyword evidence="1" id="KW-0805">Transcription regulation</keyword>
<sequence>MKTEIEDYYSVFGVMEGDVDEGGVRVVEADDFHNRNVHSAPAIGNYPGHVESPLGRQYPGTPGPGNIDWGTWRWQNSSRRSQRSVQGPAVRGQVPVPAAVAPDSTPGHFGQFASPLAVRAHIHPHPQTQTQSHFQTQAYSYPQTPNTTHAHHLHLQHEQLLFSHSHSHSHSPHSHSPLVDNSAIVNGHFGTMEQIETQASDLRFLAQVPVLNPTSSPSLGPGSGTGRGGTPARTPGTSAGAAIAYENQASPSSASVGDNSAHGASASNNKRKSTDDGQGNASKQTRSKRNRSDEFKQVTVQLGRLQEEVGWLHQTVKTMQSEPGRFPSIGNQAMAHSHGASTIAASPSHSSASYNRHDGSKYGSFRGPTSMAFSLDVANNTINNMGYKGISDDDQQMNEGPGAMSMRPMDPLHDFDKDEMVRLCRLHEEEIGIMYPVLNIQSVISHAKSMSTFLESVRHQNPRELINDDKTLQLKIIMCCALVVEEHGHSDKAIRLFESMDTVLNRKLMAEAADVGTIPILALVAGYRFLSNDEVLAWRVMGHVARLCLELGIHQRTGLMRIQDEEERKNALVSFWSAYVLDRRWAFATGLPFVVQDEEIDSLLPFPEEYPYLVAMITYSRIGAKVWRQVAHFGPILARDMRSEELEGVDQELLQWYEQIPEEVKVRNWDKEKHITSTPSYNLQRLRIWTYLRLNQMRIWLYTPVLHSATSIVAHPAQSERVVDIAKDTIRYLSHLNNTTNLYRRVQVFYHQFLTSAIAVVFLASVHAPVRFSANCREEFYMALELVKDLSAKSWASQRLWRTIRSLKDVAPRFGLNPDDDPQSTAALGMIGLARGHMDQQQTFRKPSVPGQQSSAATPDSLAQNGSRIQAEMSRMFEGYVGLNGFQYNENDGQGPNNEVSEQPNGMFGIDGTVFPQFKEMY</sequence>
<evidence type="ECO:0000313" key="6">
    <source>
        <dbReference type="EMBL" id="PTD03996.1"/>
    </source>
</evidence>
<evidence type="ECO:0000256" key="3">
    <source>
        <dbReference type="ARBA" id="ARBA00023242"/>
    </source>
</evidence>
<dbReference type="InterPro" id="IPR051127">
    <property type="entry name" value="Fungal_SecMet_Regulators"/>
</dbReference>
<dbReference type="GO" id="GO:0000435">
    <property type="term" value="P:positive regulation of transcription from RNA polymerase II promoter by galactose"/>
    <property type="evidence" value="ECO:0007669"/>
    <property type="project" value="TreeGrafter"/>
</dbReference>
<keyword evidence="2" id="KW-0804">Transcription</keyword>
<evidence type="ECO:0000256" key="1">
    <source>
        <dbReference type="ARBA" id="ARBA00023015"/>
    </source>
</evidence>
<evidence type="ECO:0000256" key="2">
    <source>
        <dbReference type="ARBA" id="ARBA00023163"/>
    </source>
</evidence>
<reference evidence="6 7" key="1">
    <citation type="submission" date="2018-02" db="EMBL/GenBank/DDBJ databases">
        <title>Fusarium culmorum secondary metabolites in fungal-bacterial-plant interactions.</title>
        <authorList>
            <person name="Schmidt R."/>
        </authorList>
    </citation>
    <scope>NUCLEOTIDE SEQUENCE [LARGE SCALE GENOMIC DNA]</scope>
    <source>
        <strain evidence="6 7">PV</strain>
    </source>
</reference>
<dbReference type="EMBL" id="PVEM01000012">
    <property type="protein sequence ID" value="PTD03996.1"/>
    <property type="molecule type" value="Genomic_DNA"/>
</dbReference>
<feature type="compositionally biased region" description="Low complexity" evidence="4">
    <location>
        <begin position="230"/>
        <end position="242"/>
    </location>
</feature>
<dbReference type="GO" id="GO:0008270">
    <property type="term" value="F:zinc ion binding"/>
    <property type="evidence" value="ECO:0007669"/>
    <property type="project" value="InterPro"/>
</dbReference>
<gene>
    <name evidence="6" type="ORF">FCULG_00002068</name>
</gene>
<dbReference type="GO" id="GO:0000981">
    <property type="term" value="F:DNA-binding transcription factor activity, RNA polymerase II-specific"/>
    <property type="evidence" value="ECO:0007669"/>
    <property type="project" value="TreeGrafter"/>
</dbReference>
<proteinExistence type="predicted"/>
<dbReference type="GO" id="GO:0005634">
    <property type="term" value="C:nucleus"/>
    <property type="evidence" value="ECO:0007669"/>
    <property type="project" value="TreeGrafter"/>
</dbReference>
<organism evidence="6 7">
    <name type="scientific">Fusarium culmorum</name>
    <dbReference type="NCBI Taxonomy" id="5516"/>
    <lineage>
        <taxon>Eukaryota</taxon>
        <taxon>Fungi</taxon>
        <taxon>Dikarya</taxon>
        <taxon>Ascomycota</taxon>
        <taxon>Pezizomycotina</taxon>
        <taxon>Sordariomycetes</taxon>
        <taxon>Hypocreomycetidae</taxon>
        <taxon>Hypocreales</taxon>
        <taxon>Nectriaceae</taxon>
        <taxon>Fusarium</taxon>
    </lineage>
</organism>
<evidence type="ECO:0000256" key="4">
    <source>
        <dbReference type="SAM" id="MobiDB-lite"/>
    </source>
</evidence>
<name>A0A2T4GK96_FUSCU</name>
<dbReference type="PANTHER" id="PTHR47424:SF5">
    <property type="entry name" value="ZN(II)2CYS6 TRANSCRIPTION FACTOR (EUROFUNG)"/>
    <property type="match status" value="1"/>
</dbReference>
<dbReference type="Pfam" id="PF04082">
    <property type="entry name" value="Fungal_trans"/>
    <property type="match status" value="1"/>
</dbReference>
<keyword evidence="3" id="KW-0539">Nucleus</keyword>
<feature type="compositionally biased region" description="Polar residues" evidence="4">
    <location>
        <begin position="247"/>
        <end position="258"/>
    </location>
</feature>
<dbReference type="PANTHER" id="PTHR47424">
    <property type="entry name" value="REGULATORY PROTEIN GAL4"/>
    <property type="match status" value="1"/>
</dbReference>
<dbReference type="CDD" id="cd12148">
    <property type="entry name" value="fungal_TF_MHR"/>
    <property type="match status" value="1"/>
</dbReference>
<dbReference type="AlphaFoldDB" id="A0A2T4GK96"/>
<protein>
    <recommendedName>
        <fullName evidence="5">Xylanolytic transcriptional activator regulatory domain-containing protein</fullName>
    </recommendedName>
</protein>
<dbReference type="OMA" id="DEIGIMY"/>
<dbReference type="Proteomes" id="UP000241587">
    <property type="component" value="Unassembled WGS sequence"/>
</dbReference>
<accession>A0A2T4GK96</accession>